<dbReference type="Gene3D" id="1.10.10.10">
    <property type="entry name" value="Winged helix-like DNA-binding domain superfamily/Winged helix DNA-binding domain"/>
    <property type="match status" value="1"/>
</dbReference>
<dbReference type="GO" id="GO:0045892">
    <property type="term" value="P:negative regulation of DNA-templated transcription"/>
    <property type="evidence" value="ECO:0007669"/>
    <property type="project" value="TreeGrafter"/>
</dbReference>
<feature type="region of interest" description="Disordered" evidence="4">
    <location>
        <begin position="237"/>
        <end position="285"/>
    </location>
</feature>
<dbReference type="GO" id="GO:0003677">
    <property type="term" value="F:DNA binding"/>
    <property type="evidence" value="ECO:0007669"/>
    <property type="project" value="UniProtKB-KW"/>
</dbReference>
<dbReference type="Proteomes" id="UP000594118">
    <property type="component" value="Chromosome"/>
</dbReference>
<evidence type="ECO:0000313" key="7">
    <source>
        <dbReference type="Proteomes" id="UP000594118"/>
    </source>
</evidence>
<dbReference type="SUPFAM" id="SSF64288">
    <property type="entry name" value="Chorismate lyase-like"/>
    <property type="match status" value="1"/>
</dbReference>
<dbReference type="PANTHER" id="PTHR44846:SF1">
    <property type="entry name" value="MANNOSYL-D-GLYCERATE TRANSPORT_METABOLISM SYSTEM REPRESSOR MNGR-RELATED"/>
    <property type="match status" value="1"/>
</dbReference>
<dbReference type="InterPro" id="IPR011663">
    <property type="entry name" value="UTRA"/>
</dbReference>
<gene>
    <name evidence="6" type="ORF">F3W81_00345</name>
</gene>
<dbReference type="InterPro" id="IPR050679">
    <property type="entry name" value="Bact_HTH_transcr_reg"/>
</dbReference>
<organism evidence="6 7">
    <name type="scientific">Pseudooceanicola spongiae</name>
    <dbReference type="NCBI Taxonomy" id="2613965"/>
    <lineage>
        <taxon>Bacteria</taxon>
        <taxon>Pseudomonadati</taxon>
        <taxon>Pseudomonadota</taxon>
        <taxon>Alphaproteobacteria</taxon>
        <taxon>Rhodobacterales</taxon>
        <taxon>Paracoccaceae</taxon>
        <taxon>Pseudooceanicola</taxon>
    </lineage>
</organism>
<reference evidence="6 7" key="1">
    <citation type="submission" date="2019-10" db="EMBL/GenBank/DDBJ databases">
        <title>Pseudopuniceibacterium sp. HQ09 islated from Antarctica.</title>
        <authorList>
            <person name="Liao L."/>
            <person name="Su S."/>
            <person name="Chen B."/>
            <person name="Yu Y."/>
        </authorList>
    </citation>
    <scope>NUCLEOTIDE SEQUENCE [LARGE SCALE GENOMIC DNA]</scope>
    <source>
        <strain evidence="6 7">HQ09</strain>
    </source>
</reference>
<dbReference type="CDD" id="cd07377">
    <property type="entry name" value="WHTH_GntR"/>
    <property type="match status" value="1"/>
</dbReference>
<keyword evidence="2" id="KW-0238">DNA-binding</keyword>
<dbReference type="AlphaFoldDB" id="A0A7M3V2V5"/>
<feature type="domain" description="HTH gntR-type" evidence="5">
    <location>
        <begin position="13"/>
        <end position="79"/>
    </location>
</feature>
<protein>
    <submittedName>
        <fullName evidence="6">UTRA domain-containing protein</fullName>
    </submittedName>
</protein>
<dbReference type="Pfam" id="PF07702">
    <property type="entry name" value="UTRA"/>
    <property type="match status" value="1"/>
</dbReference>
<evidence type="ECO:0000259" key="5">
    <source>
        <dbReference type="PROSITE" id="PS50949"/>
    </source>
</evidence>
<proteinExistence type="predicted"/>
<dbReference type="PRINTS" id="PR00035">
    <property type="entry name" value="HTHGNTR"/>
</dbReference>
<keyword evidence="1" id="KW-0805">Transcription regulation</keyword>
<dbReference type="Pfam" id="PF00392">
    <property type="entry name" value="GntR"/>
    <property type="match status" value="1"/>
</dbReference>
<dbReference type="SMART" id="SM00345">
    <property type="entry name" value="HTH_GNTR"/>
    <property type="match status" value="1"/>
</dbReference>
<feature type="compositionally biased region" description="Basic and acidic residues" evidence="4">
    <location>
        <begin position="237"/>
        <end position="249"/>
    </location>
</feature>
<evidence type="ECO:0000313" key="6">
    <source>
        <dbReference type="EMBL" id="QOL79418.1"/>
    </source>
</evidence>
<dbReference type="SMART" id="SM00866">
    <property type="entry name" value="UTRA"/>
    <property type="match status" value="1"/>
</dbReference>
<dbReference type="InterPro" id="IPR000524">
    <property type="entry name" value="Tscrpt_reg_HTH_GntR"/>
</dbReference>
<dbReference type="SUPFAM" id="SSF46785">
    <property type="entry name" value="Winged helix' DNA-binding domain"/>
    <property type="match status" value="1"/>
</dbReference>
<evidence type="ECO:0000256" key="1">
    <source>
        <dbReference type="ARBA" id="ARBA00023015"/>
    </source>
</evidence>
<keyword evidence="3" id="KW-0804">Transcription</keyword>
<sequence length="285" mass="31786">MRNAMTLSRNAGQPYYLQIADKLRDLIETMPAGGRLPSEPKLAKQFSVSRFTVAKAVEQLTRDNLIVRKQGSGTFVAEAPLRRQPGYLLSFTEAVSAAGRTASHKLLRYEAIPWQADLPYEAGEDLILLDRLRFVDDMPVARHRSILSAALLEEIGLTRDAAEAADFSLYRHFADHGLSVTTGEERLIARIATPEEHAMLKLSDDPVVISVIRRTYSDEGRLLDAVDATYDAKRYSYEARLTRQPEKTKQNPTDQENDHDTQSNGSDGHNGPRLGPWHDDGGTGR</sequence>
<evidence type="ECO:0000256" key="2">
    <source>
        <dbReference type="ARBA" id="ARBA00023125"/>
    </source>
</evidence>
<dbReference type="InterPro" id="IPR028978">
    <property type="entry name" value="Chorismate_lyase_/UTRA_dom_sf"/>
</dbReference>
<keyword evidence="7" id="KW-1185">Reference proteome</keyword>
<dbReference type="InterPro" id="IPR036388">
    <property type="entry name" value="WH-like_DNA-bd_sf"/>
</dbReference>
<evidence type="ECO:0000256" key="3">
    <source>
        <dbReference type="ARBA" id="ARBA00023163"/>
    </source>
</evidence>
<name>A0A7M3V2V5_9RHOB</name>
<dbReference type="KEGG" id="pshq:F3W81_00345"/>
<dbReference type="PROSITE" id="PS50949">
    <property type="entry name" value="HTH_GNTR"/>
    <property type="match status" value="1"/>
</dbReference>
<dbReference type="PANTHER" id="PTHR44846">
    <property type="entry name" value="MANNOSYL-D-GLYCERATE TRANSPORT/METABOLISM SYSTEM REPRESSOR MNGR-RELATED"/>
    <property type="match status" value="1"/>
</dbReference>
<dbReference type="GO" id="GO:0003700">
    <property type="term" value="F:DNA-binding transcription factor activity"/>
    <property type="evidence" value="ECO:0007669"/>
    <property type="project" value="InterPro"/>
</dbReference>
<accession>A0A7M3V2V5</accession>
<dbReference type="Gene3D" id="3.40.1410.10">
    <property type="entry name" value="Chorismate lyase-like"/>
    <property type="match status" value="1"/>
</dbReference>
<evidence type="ECO:0000256" key="4">
    <source>
        <dbReference type="SAM" id="MobiDB-lite"/>
    </source>
</evidence>
<feature type="compositionally biased region" description="Basic and acidic residues" evidence="4">
    <location>
        <begin position="276"/>
        <end position="285"/>
    </location>
</feature>
<dbReference type="EMBL" id="CP045201">
    <property type="protein sequence ID" value="QOL79418.1"/>
    <property type="molecule type" value="Genomic_DNA"/>
</dbReference>
<dbReference type="InterPro" id="IPR036390">
    <property type="entry name" value="WH_DNA-bd_sf"/>
</dbReference>